<gene>
    <name evidence="1" type="ORF">ACFOW3_13375</name>
</gene>
<evidence type="ECO:0000313" key="1">
    <source>
        <dbReference type="EMBL" id="MFC3935608.1"/>
    </source>
</evidence>
<dbReference type="EMBL" id="JBHSAJ010000037">
    <property type="protein sequence ID" value="MFC3935608.1"/>
    <property type="molecule type" value="Genomic_DNA"/>
</dbReference>
<name>A0ABV8DB79_9BURK</name>
<reference evidence="2" key="1">
    <citation type="journal article" date="2019" name="Int. J. Syst. Evol. Microbiol.">
        <title>The Global Catalogue of Microorganisms (GCM) 10K type strain sequencing project: providing services to taxonomists for standard genome sequencing and annotation.</title>
        <authorList>
            <consortium name="The Broad Institute Genomics Platform"/>
            <consortium name="The Broad Institute Genome Sequencing Center for Infectious Disease"/>
            <person name="Wu L."/>
            <person name="Ma J."/>
        </authorList>
    </citation>
    <scope>NUCLEOTIDE SEQUENCE [LARGE SCALE GENOMIC DNA]</scope>
    <source>
        <strain evidence="2">CCUG 2113</strain>
    </source>
</reference>
<proteinExistence type="predicted"/>
<dbReference type="Proteomes" id="UP001595693">
    <property type="component" value="Unassembled WGS sequence"/>
</dbReference>
<sequence>MATIDNFNFDGPASIVEDKYERSIELAEEALGRVDEFVAKLTDNFYQPPTVSVQWQSIAAPTLPELPTTPTLPSVEFVEPTGKPTPFTESLGSVAIDDMTLEMPELNFGVAPTLNIGQAPALPEVREVAVPDAPEVVLPDLPTFLALQTHTFGGINLHEDRLAKLDDIPELSILQPAPLSFTPNARYASQLLDNLKARLNERIQGGTGLTAADEAAIFGRALDRETKVALAREQEVMRAAEAMGFPLPSGALAGQLADARREYHEKLSGLSRDIAIKQAELAQANMQQATDLALRLEGTLLEDAYKMEVLAIDAAKAVAQNAIDVHNAAVEHYKALLAGYQAYANAYDTVIKAELNKVEVFKALLSAEQTKADINKSLVDRYKAEIEGRMAAVEIYKARVSAAQTLVELERTRIQAGAEQVRAFVATVNAETAKADLYKATISAEGTKAEAFGALTRAYGSKVGAQAEKARAEVAKFQALISAKGLEWDGWKAQVAAQTAKVDAAARQSNIMMDGYRVASAALESKAGMFTRLWESKIKEYEAGMNITFQAAKQNAEAVMHAGDARLDANKVALAAMSQQVASAWTAVSASAQISGSSSLQISQTI</sequence>
<keyword evidence="2" id="KW-1185">Reference proteome</keyword>
<accession>A0ABV8DB79</accession>
<comment type="caution">
    <text evidence="1">The sequence shown here is derived from an EMBL/GenBank/DDBJ whole genome shotgun (WGS) entry which is preliminary data.</text>
</comment>
<evidence type="ECO:0000313" key="2">
    <source>
        <dbReference type="Proteomes" id="UP001595693"/>
    </source>
</evidence>
<organism evidence="1 2">
    <name type="scientific">Acidovorax facilis</name>
    <dbReference type="NCBI Taxonomy" id="12917"/>
    <lineage>
        <taxon>Bacteria</taxon>
        <taxon>Pseudomonadati</taxon>
        <taxon>Pseudomonadota</taxon>
        <taxon>Betaproteobacteria</taxon>
        <taxon>Burkholderiales</taxon>
        <taxon>Comamonadaceae</taxon>
        <taxon>Acidovorax</taxon>
    </lineage>
</organism>
<dbReference type="RefSeq" id="WP_377807564.1">
    <property type="nucleotide sequence ID" value="NZ_JBHSAJ010000037.1"/>
</dbReference>
<protein>
    <submittedName>
        <fullName evidence="1">Uncharacterized protein</fullName>
    </submittedName>
</protein>